<protein>
    <submittedName>
        <fullName evidence="10">Multidrug transporter AcrB</fullName>
    </submittedName>
</protein>
<feature type="transmembrane region" description="Helical" evidence="9">
    <location>
        <begin position="367"/>
        <end position="387"/>
    </location>
</feature>
<dbReference type="RefSeq" id="WP_105981827.1">
    <property type="nucleotide sequence ID" value="NZ_MQUC01000003.1"/>
</dbReference>
<comment type="subcellular location">
    <subcellularLocation>
        <location evidence="1">Cell inner membrane</location>
        <topology evidence="1">Multi-pass membrane protein</topology>
    </subcellularLocation>
</comment>
<accession>A0A2S9WR53</accession>
<evidence type="ECO:0000256" key="4">
    <source>
        <dbReference type="ARBA" id="ARBA00022475"/>
    </source>
</evidence>
<keyword evidence="3" id="KW-0813">Transport</keyword>
<feature type="transmembrane region" description="Helical" evidence="9">
    <location>
        <begin position="536"/>
        <end position="557"/>
    </location>
</feature>
<dbReference type="GO" id="GO:0015562">
    <property type="term" value="F:efflux transmembrane transporter activity"/>
    <property type="evidence" value="ECO:0007669"/>
    <property type="project" value="InterPro"/>
</dbReference>
<evidence type="ECO:0000256" key="7">
    <source>
        <dbReference type="ARBA" id="ARBA00022989"/>
    </source>
</evidence>
<evidence type="ECO:0000256" key="3">
    <source>
        <dbReference type="ARBA" id="ARBA00022448"/>
    </source>
</evidence>
<organism evidence="10 11">
    <name type="scientific">Nonlabens agnitus</name>
    <dbReference type="NCBI Taxonomy" id="870484"/>
    <lineage>
        <taxon>Bacteria</taxon>
        <taxon>Pseudomonadati</taxon>
        <taxon>Bacteroidota</taxon>
        <taxon>Flavobacteriia</taxon>
        <taxon>Flavobacteriales</taxon>
        <taxon>Flavobacteriaceae</taxon>
        <taxon>Nonlabens</taxon>
    </lineage>
</organism>
<evidence type="ECO:0000313" key="11">
    <source>
        <dbReference type="Proteomes" id="UP000239532"/>
    </source>
</evidence>
<evidence type="ECO:0000256" key="1">
    <source>
        <dbReference type="ARBA" id="ARBA00004429"/>
    </source>
</evidence>
<keyword evidence="8 9" id="KW-0472">Membrane</keyword>
<feature type="transmembrane region" description="Helical" evidence="9">
    <location>
        <begin position="438"/>
        <end position="460"/>
    </location>
</feature>
<dbReference type="GO" id="GO:0042910">
    <property type="term" value="F:xenobiotic transmembrane transporter activity"/>
    <property type="evidence" value="ECO:0007669"/>
    <property type="project" value="TreeGrafter"/>
</dbReference>
<feature type="transmembrane region" description="Helical" evidence="9">
    <location>
        <begin position="925"/>
        <end position="946"/>
    </location>
</feature>
<proteinExistence type="inferred from homology"/>
<dbReference type="Gene3D" id="1.20.1640.10">
    <property type="entry name" value="Multidrug efflux transporter AcrB transmembrane domain"/>
    <property type="match status" value="2"/>
</dbReference>
<evidence type="ECO:0000313" key="10">
    <source>
        <dbReference type="EMBL" id="PRP65965.1"/>
    </source>
</evidence>
<feature type="transmembrane region" description="Helical" evidence="9">
    <location>
        <begin position="974"/>
        <end position="994"/>
    </location>
</feature>
<dbReference type="FunFam" id="3.30.70.1430:FF:000001">
    <property type="entry name" value="Efflux pump membrane transporter"/>
    <property type="match status" value="1"/>
</dbReference>
<evidence type="ECO:0000256" key="8">
    <source>
        <dbReference type="ARBA" id="ARBA00023136"/>
    </source>
</evidence>
<dbReference type="PANTHER" id="PTHR32063:SF9">
    <property type="entry name" value="SIMILAR TO MULTIDRUG RESISTANCE PROTEIN MEXB"/>
    <property type="match status" value="1"/>
</dbReference>
<dbReference type="SUPFAM" id="SSF82714">
    <property type="entry name" value="Multidrug efflux transporter AcrB TolC docking domain, DN and DC subdomains"/>
    <property type="match status" value="2"/>
</dbReference>
<evidence type="ECO:0000256" key="9">
    <source>
        <dbReference type="SAM" id="Phobius"/>
    </source>
</evidence>
<feature type="transmembrane region" description="Helical" evidence="9">
    <location>
        <begin position="393"/>
        <end position="417"/>
    </location>
</feature>
<keyword evidence="4" id="KW-1003">Cell membrane</keyword>
<dbReference type="SUPFAM" id="SSF82693">
    <property type="entry name" value="Multidrug efflux transporter AcrB pore domain, PN1, PN2, PC1 and PC2 subdomains"/>
    <property type="match status" value="4"/>
</dbReference>
<dbReference type="PANTHER" id="PTHR32063">
    <property type="match status" value="1"/>
</dbReference>
<gene>
    <name evidence="10" type="ORF">BST86_02115</name>
</gene>
<dbReference type="Pfam" id="PF00873">
    <property type="entry name" value="ACR_tran"/>
    <property type="match status" value="1"/>
</dbReference>
<dbReference type="GO" id="GO:0005886">
    <property type="term" value="C:plasma membrane"/>
    <property type="evidence" value="ECO:0007669"/>
    <property type="project" value="UniProtKB-SubCell"/>
</dbReference>
<keyword evidence="11" id="KW-1185">Reference proteome</keyword>
<dbReference type="Gene3D" id="3.30.70.1320">
    <property type="entry name" value="Multidrug efflux transporter AcrB pore domain like"/>
    <property type="match status" value="1"/>
</dbReference>
<dbReference type="InterPro" id="IPR001036">
    <property type="entry name" value="Acrflvin-R"/>
</dbReference>
<dbReference type="FunFam" id="1.20.1640.10:FF:000001">
    <property type="entry name" value="Efflux pump membrane transporter"/>
    <property type="match status" value="1"/>
</dbReference>
<dbReference type="PRINTS" id="PR00702">
    <property type="entry name" value="ACRIFLAVINRP"/>
</dbReference>
<comment type="caution">
    <text evidence="10">The sequence shown here is derived from an EMBL/GenBank/DDBJ whole genome shotgun (WGS) entry which is preliminary data.</text>
</comment>
<dbReference type="Proteomes" id="UP000239532">
    <property type="component" value="Unassembled WGS sequence"/>
</dbReference>
<feature type="transmembrane region" description="Helical" evidence="9">
    <location>
        <begin position="466"/>
        <end position="489"/>
    </location>
</feature>
<evidence type="ECO:0000256" key="6">
    <source>
        <dbReference type="ARBA" id="ARBA00022692"/>
    </source>
</evidence>
<dbReference type="EMBL" id="MQUC01000003">
    <property type="protein sequence ID" value="PRP65965.1"/>
    <property type="molecule type" value="Genomic_DNA"/>
</dbReference>
<feature type="transmembrane region" description="Helical" evidence="9">
    <location>
        <begin position="895"/>
        <end position="919"/>
    </location>
</feature>
<name>A0A2S9WR53_9FLAO</name>
<dbReference type="NCBIfam" id="TIGR00915">
    <property type="entry name" value="2A0602"/>
    <property type="match status" value="1"/>
</dbReference>
<keyword evidence="6 9" id="KW-0812">Transmembrane</keyword>
<dbReference type="SUPFAM" id="SSF82866">
    <property type="entry name" value="Multidrug efflux transporter AcrB transmembrane domain"/>
    <property type="match status" value="2"/>
</dbReference>
<dbReference type="InterPro" id="IPR027463">
    <property type="entry name" value="AcrB_DN_DC_subdom"/>
</dbReference>
<dbReference type="OrthoDB" id="9758940at2"/>
<dbReference type="InterPro" id="IPR004764">
    <property type="entry name" value="MdtF-like"/>
</dbReference>
<feature type="transmembrane region" description="Helical" evidence="9">
    <location>
        <begin position="12"/>
        <end position="30"/>
    </location>
</feature>
<feature type="transmembrane region" description="Helical" evidence="9">
    <location>
        <begin position="871"/>
        <end position="888"/>
    </location>
</feature>
<evidence type="ECO:0000256" key="5">
    <source>
        <dbReference type="ARBA" id="ARBA00022519"/>
    </source>
</evidence>
<sequence>MNKFLKIFIDNPVLSTVISIVVVILGILGFNNLPVTQYPQIAPPTVEVTATFPGAGAQTILESVVVPLEQEINGVQGIDYITSTASNSGNATITIFFKQGTDPDIAAVNVQNRVARANPLLPAEVINSGIVTQKKQNSSLMYLSFRSTTDDFDEIFVQNYIDIKVVPVLQRIEGVAQVSSGSGKAYTMRIWIKPDKLAAYALQPSDVLAALNEQSVEAAPGTLGQNSGTAFEYTLQYQGRFSSIEEYENIVLKAIDNNQYLTLKQVADIELDAFSYTSISETNGERSVGLGIFQSPGSNAQKVIQDLEVELEQLAADFPKGMDYIIDYNINDFLEASIDNLINTFLIAFALVFVVVFVFLQDIRTTIIPAIAVPVSVVGTFFFLNLLGYSLNLLTLFALILAIGIVVDDAIVVTEAVKSKMENGEKSARKASIDAMKEISGAIIATTLVMAAVFIPVTFLTGPTGIFFGQFGVTLIISIVISSINALTLSPALSALILKPEDGEEENKSFLRRFFNGFNQKFDQLKDRYESVLNSLSSKLVITGIVLAVALGAIFFINNNIPKGFVPTEDKGVVFANVTLPDGASMDRTYQIMADFSEQAKNIEGIESISFSTGSNFFNGTGGSYALAYLPLEKWSERDADSLSINSIIKQLNGVAASFPDAQMTFFQPAQVPGYSGSGGFSFNVLSESDASLDDLNQETKKLTARLNQRPEIAMTRATFSNEFPQYQIELDLPKIKAAGIDANTILGSLQGYIGGIYASNFSKFGKQYKVYVQALPEYRRTKEDFKKIFVRNDKGEMAPITEFFTLKEINGAQSINRFNLFNAIGVNGSIQEGYSTGDAIATIKEEAQSLKRGYKLGFNGLTREEIEAEGQLQVILVLSLVFMYFFLAVQYKSYIIPLAVILSLPLGVLGSYLFTYLFGLENNIYFRIALIMLVGLLAKNAILIVEFGQQKRRDGESIKDAAIQAAKERLRPVLMTSIAFIAGMVPLIIASGVGAKGNRSIGTGAAGGLFVGTLLLIIFVPMLFIVFQNLHEKVVGKLFTEEDEDDS</sequence>
<dbReference type="GO" id="GO:0009636">
    <property type="term" value="P:response to toxic substance"/>
    <property type="evidence" value="ECO:0007669"/>
    <property type="project" value="UniProtKB-ARBA"/>
</dbReference>
<feature type="transmembrane region" description="Helical" evidence="9">
    <location>
        <begin position="1006"/>
        <end position="1028"/>
    </location>
</feature>
<keyword evidence="7 9" id="KW-1133">Transmembrane helix</keyword>
<dbReference type="AlphaFoldDB" id="A0A2S9WR53"/>
<keyword evidence="5" id="KW-0997">Cell inner membrane</keyword>
<feature type="transmembrane region" description="Helical" evidence="9">
    <location>
        <begin position="341"/>
        <end position="360"/>
    </location>
</feature>
<dbReference type="Gene3D" id="3.30.70.1440">
    <property type="entry name" value="Multidrug efflux transporter AcrB pore domain"/>
    <property type="match status" value="1"/>
</dbReference>
<dbReference type="Gene3D" id="3.30.70.1430">
    <property type="entry name" value="Multidrug efflux transporter AcrB pore domain"/>
    <property type="match status" value="2"/>
</dbReference>
<evidence type="ECO:0000256" key="2">
    <source>
        <dbReference type="ARBA" id="ARBA00010942"/>
    </source>
</evidence>
<reference evidence="10 11" key="1">
    <citation type="submission" date="2016-11" db="EMBL/GenBank/DDBJ databases">
        <title>Trade-off between light-utilization and light-protection in marine flavobacteria.</title>
        <authorList>
            <person name="Kumagai Y."/>
        </authorList>
    </citation>
    <scope>NUCLEOTIDE SEQUENCE [LARGE SCALE GENOMIC DNA]</scope>
    <source>
        <strain evidence="10 11">JCM 17109</strain>
    </source>
</reference>
<comment type="similarity">
    <text evidence="2">Belongs to the resistance-nodulation-cell division (RND) (TC 2.A.6) family.</text>
</comment>
<dbReference type="Gene3D" id="3.30.2090.10">
    <property type="entry name" value="Multidrug efflux transporter AcrB TolC docking domain, DN and DC subdomains"/>
    <property type="match status" value="2"/>
</dbReference>